<proteinExistence type="predicted"/>
<protein>
    <submittedName>
        <fullName evidence="1">Uncharacterized protein</fullName>
    </submittedName>
</protein>
<dbReference type="EMBL" id="AAPI01000001">
    <property type="protein sequence ID" value="EAS48218.1"/>
    <property type="molecule type" value="Genomic_DNA"/>
</dbReference>
<dbReference type="AlphaFoldDB" id="Q1YU40"/>
<keyword evidence="2" id="KW-1185">Reference proteome</keyword>
<evidence type="ECO:0000313" key="2">
    <source>
        <dbReference type="Proteomes" id="UP000005555"/>
    </source>
</evidence>
<organism evidence="1 2">
    <name type="scientific">gamma proteobacterium HTCC2207</name>
    <dbReference type="NCBI Taxonomy" id="314287"/>
    <lineage>
        <taxon>Bacteria</taxon>
        <taxon>Pseudomonadati</taxon>
        <taxon>Pseudomonadota</taxon>
        <taxon>Gammaproteobacteria</taxon>
        <taxon>Cellvibrionales</taxon>
        <taxon>Porticoccaceae</taxon>
        <taxon>SAR92 clade</taxon>
    </lineage>
</organism>
<evidence type="ECO:0000313" key="1">
    <source>
        <dbReference type="EMBL" id="EAS48218.1"/>
    </source>
</evidence>
<gene>
    <name evidence="1" type="ORF">GB2207_10416</name>
</gene>
<sequence>MAGEVGEIASDELEFAGLMIWVRQVKSSLRLFIGCGAITVRGPLRFKRAY</sequence>
<accession>Q1YU40</accession>
<dbReference type="HOGENOM" id="CLU_3118200_0_0_6"/>
<name>Q1YU40_9GAMM</name>
<comment type="caution">
    <text evidence="1">The sequence shown here is derived from an EMBL/GenBank/DDBJ whole genome shotgun (WGS) entry which is preliminary data.</text>
</comment>
<dbReference type="Proteomes" id="UP000005555">
    <property type="component" value="Unassembled WGS sequence"/>
</dbReference>
<reference evidence="1 2" key="1">
    <citation type="submission" date="2006-03" db="EMBL/GenBank/DDBJ databases">
        <authorList>
            <person name="Giovannoni S.J."/>
            <person name="Cho J.-C."/>
            <person name="Ferriera S."/>
            <person name="Johnson J."/>
            <person name="Kravitz S."/>
            <person name="Halpern A."/>
            <person name="Remington K."/>
            <person name="Beeson K."/>
            <person name="Tran B."/>
            <person name="Rogers Y.-H."/>
            <person name="Friedman R."/>
            <person name="Venter J.C."/>
        </authorList>
    </citation>
    <scope>NUCLEOTIDE SEQUENCE [LARGE SCALE GENOMIC DNA]</scope>
    <source>
        <strain evidence="1 2">HTCC2207</strain>
    </source>
</reference>